<dbReference type="GO" id="GO:0030246">
    <property type="term" value="F:carbohydrate binding"/>
    <property type="evidence" value="ECO:0007669"/>
    <property type="project" value="InterPro"/>
</dbReference>
<gene>
    <name evidence="4" type="ORF">NCTC11645_01452</name>
</gene>
<dbReference type="Gene3D" id="1.20.1610.10">
    <property type="entry name" value="alpha-1,2-mannosidases domains"/>
    <property type="match status" value="1"/>
</dbReference>
<reference evidence="4 5" key="1">
    <citation type="submission" date="2018-06" db="EMBL/GenBank/DDBJ databases">
        <authorList>
            <consortium name="Pathogen Informatics"/>
            <person name="Doyle S."/>
        </authorList>
    </citation>
    <scope>NUCLEOTIDE SEQUENCE [LARGE SCALE GENOMIC DNA]</scope>
    <source>
        <strain evidence="4 5">NCTC11645</strain>
    </source>
</reference>
<feature type="domain" description="Glycosyl hydrolase family 92 N-terminal" evidence="3">
    <location>
        <begin position="61"/>
        <end position="316"/>
    </location>
</feature>
<sequence>MPLLLVASLLKGNTMKMKFAPCALAIAITLSLAGCPLDDNNIGAGTSAPSVGVVDMSVLKYVDPMIGTAASGHTFPGAVVPAGMVQLSPDTFIGSNRDHESGLNAWHSASGYWDSSNYETGEIVDTDVPIYGFSHTHLSGTGATDLGDILVLPYSDMNDSLINAFDKANEVATAGYYKTKLNKGNIDVELTTTKRVGLHKYTFAAGADRNVKFDLGHTLLNNNGASLKNKIELIDAYTIRGRKSSTGWFQGQDHQGHDIFFYAKFNQPVVKALLGEAENAPSREMRNNAVYQGDDLTAYLNFGKGEEPIEIRVGISPVNWHGAQKNLEKEAATFDFTKVKLDAEYAWAEKLSKVKVTGGTEAEKTNFYTGMYHMMIAPIEFYDVDGRYVDMLGTVRTLEEGDIPNYSIYSTWDTFRAVHPFWTIIDPEQATRYAKDLIRKSNDEFGMLPKWEGHGSETGTMIGYPSTAILGDAVAKGLIDAKEALQASVKSARYRPHDFPQIHDGILSSLMAGQLNYHINEKCVRVPNWNSVSYSLEFSFYDWTIAEMAKAAGDMHTYDEFKARSYNSLTHWDEESGFFVPTVKVGDDNCAPLAGSDTSWAQDLYPKGVFDPYVANPYAFTEGNAWQWQWAFMQDLDKLTEMMGGTAGLNEKLNNLFTADSNQGDQHQDMTGYIGQYIHGNEPSHHVIYLYNRTEESYKTQEYLDQVYDQFYKPTPDGIIGNEDVGQMSAWYLMSALGFYQISPTDPTYTIGRPIFDHVTLPMGEGYFNVIAENNGPDNLYVKEVTINGKPLDKYNTFKHSEFKAGGELRFVMTADKSEAMAANL</sequence>
<dbReference type="InterPro" id="IPR008928">
    <property type="entry name" value="6-hairpin_glycosidase_sf"/>
</dbReference>
<protein>
    <submittedName>
        <fullName evidence="4">Alpha-1,2-mannosidase</fullName>
    </submittedName>
</protein>
<dbReference type="GO" id="GO:0005829">
    <property type="term" value="C:cytosol"/>
    <property type="evidence" value="ECO:0007669"/>
    <property type="project" value="TreeGrafter"/>
</dbReference>
<evidence type="ECO:0000259" key="2">
    <source>
        <dbReference type="Pfam" id="PF07971"/>
    </source>
</evidence>
<dbReference type="Pfam" id="PF07971">
    <property type="entry name" value="Glyco_hydro_92"/>
    <property type="match status" value="1"/>
</dbReference>
<dbReference type="Gene3D" id="1.20.1050.60">
    <property type="entry name" value="alpha-1,2-mannosidase"/>
    <property type="match status" value="1"/>
</dbReference>
<name>A0A377HMY6_GRIHO</name>
<dbReference type="Proteomes" id="UP000254512">
    <property type="component" value="Unassembled WGS sequence"/>
</dbReference>
<dbReference type="Gene3D" id="3.30.2080.10">
    <property type="entry name" value="GH92 mannosidase domain"/>
    <property type="match status" value="1"/>
</dbReference>
<organism evidence="4 5">
    <name type="scientific">Grimontia hollisae</name>
    <name type="common">Vibrio hollisae</name>
    <dbReference type="NCBI Taxonomy" id="673"/>
    <lineage>
        <taxon>Bacteria</taxon>
        <taxon>Pseudomonadati</taxon>
        <taxon>Pseudomonadota</taxon>
        <taxon>Gammaproteobacteria</taxon>
        <taxon>Vibrionales</taxon>
        <taxon>Vibrionaceae</taxon>
        <taxon>Grimontia</taxon>
    </lineage>
</organism>
<evidence type="ECO:0000259" key="3">
    <source>
        <dbReference type="Pfam" id="PF17678"/>
    </source>
</evidence>
<dbReference type="Pfam" id="PF17678">
    <property type="entry name" value="Glyco_hydro_92N"/>
    <property type="match status" value="1"/>
</dbReference>
<dbReference type="InterPro" id="IPR005887">
    <property type="entry name" value="GH92_a_mannosidase_put"/>
</dbReference>
<dbReference type="NCBIfam" id="TIGR01180">
    <property type="entry name" value="aman2_put"/>
    <property type="match status" value="1"/>
</dbReference>
<dbReference type="PANTHER" id="PTHR12143">
    <property type="entry name" value="PEPTIDE N-GLYCANASE PNGASE -RELATED"/>
    <property type="match status" value="1"/>
</dbReference>
<dbReference type="STRING" id="673.AL542_04010"/>
<accession>A0A377HMY6</accession>
<feature type="signal peptide" evidence="1">
    <location>
        <begin position="1"/>
        <end position="33"/>
    </location>
</feature>
<dbReference type="FunFam" id="3.30.2080.10:FF:000001">
    <property type="entry name" value="Alpha-1,2-mannosidase subfamily"/>
    <property type="match status" value="1"/>
</dbReference>
<dbReference type="GO" id="GO:0005975">
    <property type="term" value="P:carbohydrate metabolic process"/>
    <property type="evidence" value="ECO:0007669"/>
    <property type="project" value="InterPro"/>
</dbReference>
<dbReference type="GO" id="GO:0006516">
    <property type="term" value="P:glycoprotein catabolic process"/>
    <property type="evidence" value="ECO:0007669"/>
    <property type="project" value="TreeGrafter"/>
</dbReference>
<dbReference type="InterPro" id="IPR014718">
    <property type="entry name" value="GH-type_carb-bd"/>
</dbReference>
<proteinExistence type="predicted"/>
<feature type="chain" id="PRO_5016912214" evidence="1">
    <location>
        <begin position="34"/>
        <end position="825"/>
    </location>
</feature>
<keyword evidence="1" id="KW-0732">Signal</keyword>
<dbReference type="SUPFAM" id="SSF48208">
    <property type="entry name" value="Six-hairpin glycosidases"/>
    <property type="match status" value="1"/>
</dbReference>
<dbReference type="PANTHER" id="PTHR12143:SF39">
    <property type="entry name" value="SECRETED PROTEIN"/>
    <property type="match status" value="1"/>
</dbReference>
<dbReference type="InterPro" id="IPR050883">
    <property type="entry name" value="PNGase"/>
</dbReference>
<evidence type="ECO:0000313" key="5">
    <source>
        <dbReference type="Proteomes" id="UP000254512"/>
    </source>
</evidence>
<dbReference type="Gene3D" id="2.70.98.10">
    <property type="match status" value="1"/>
</dbReference>
<evidence type="ECO:0000313" key="4">
    <source>
        <dbReference type="EMBL" id="STO57072.1"/>
    </source>
</evidence>
<dbReference type="InterPro" id="IPR012939">
    <property type="entry name" value="Glyco_hydro_92"/>
</dbReference>
<dbReference type="AlphaFoldDB" id="A0A377HMY6"/>
<dbReference type="GO" id="GO:0000224">
    <property type="term" value="F:peptide-N4-(N-acetyl-beta-glucosaminyl)asparagine amidase activity"/>
    <property type="evidence" value="ECO:0007669"/>
    <property type="project" value="TreeGrafter"/>
</dbReference>
<evidence type="ECO:0000256" key="1">
    <source>
        <dbReference type="SAM" id="SignalP"/>
    </source>
</evidence>
<dbReference type="EMBL" id="UGHD01000002">
    <property type="protein sequence ID" value="STO57072.1"/>
    <property type="molecule type" value="Genomic_DNA"/>
</dbReference>
<feature type="domain" description="Glycosyl hydrolase family 92" evidence="2">
    <location>
        <begin position="322"/>
        <end position="814"/>
    </location>
</feature>
<dbReference type="InterPro" id="IPR041371">
    <property type="entry name" value="GH92_N"/>
</dbReference>